<reference evidence="2 3" key="1">
    <citation type="submission" date="2018-02" db="EMBL/GenBank/DDBJ databases">
        <title>The genomes of Aspergillus section Nigri reveals drivers in fungal speciation.</title>
        <authorList>
            <consortium name="DOE Joint Genome Institute"/>
            <person name="Vesth T.C."/>
            <person name="Nybo J."/>
            <person name="Theobald S."/>
            <person name="Brandl J."/>
            <person name="Frisvad J.C."/>
            <person name="Nielsen K.F."/>
            <person name="Lyhne E.K."/>
            <person name="Kogle M.E."/>
            <person name="Kuo A."/>
            <person name="Riley R."/>
            <person name="Clum A."/>
            <person name="Nolan M."/>
            <person name="Lipzen A."/>
            <person name="Salamov A."/>
            <person name="Henrissat B."/>
            <person name="Wiebenga A."/>
            <person name="De vries R.P."/>
            <person name="Grigoriev I.V."/>
            <person name="Mortensen U.H."/>
            <person name="Andersen M.R."/>
            <person name="Baker S.E."/>
        </authorList>
    </citation>
    <scope>NUCLEOTIDE SEQUENCE [LARGE SCALE GENOMIC DNA]</scope>
    <source>
        <strain evidence="2 3">CBS 101889</strain>
    </source>
</reference>
<dbReference type="RefSeq" id="XP_025546008.1">
    <property type="nucleotide sequence ID" value="XM_025691046.1"/>
</dbReference>
<proteinExistence type="predicted"/>
<name>A0A395HKQ9_ASPHC</name>
<keyword evidence="1" id="KW-0812">Transmembrane</keyword>
<keyword evidence="1" id="KW-1133">Transmembrane helix</keyword>
<keyword evidence="3" id="KW-1185">Reference proteome</keyword>
<dbReference type="VEuPathDB" id="FungiDB:BO97DRAFT_278623"/>
<organism evidence="2 3">
    <name type="scientific">Aspergillus homomorphus (strain CBS 101889)</name>
    <dbReference type="NCBI Taxonomy" id="1450537"/>
    <lineage>
        <taxon>Eukaryota</taxon>
        <taxon>Fungi</taxon>
        <taxon>Dikarya</taxon>
        <taxon>Ascomycota</taxon>
        <taxon>Pezizomycotina</taxon>
        <taxon>Eurotiomycetes</taxon>
        <taxon>Eurotiomycetidae</taxon>
        <taxon>Eurotiales</taxon>
        <taxon>Aspergillaceae</taxon>
        <taxon>Aspergillus</taxon>
        <taxon>Aspergillus subgen. Circumdati</taxon>
    </lineage>
</organism>
<evidence type="ECO:0000313" key="3">
    <source>
        <dbReference type="Proteomes" id="UP000248961"/>
    </source>
</evidence>
<gene>
    <name evidence="2" type="ORF">BO97DRAFT_278623</name>
</gene>
<evidence type="ECO:0000313" key="2">
    <source>
        <dbReference type="EMBL" id="RAL06854.1"/>
    </source>
</evidence>
<protein>
    <submittedName>
        <fullName evidence="2">Uncharacterized protein</fullName>
    </submittedName>
</protein>
<keyword evidence="1" id="KW-0472">Membrane</keyword>
<feature type="transmembrane region" description="Helical" evidence="1">
    <location>
        <begin position="86"/>
        <end position="109"/>
    </location>
</feature>
<feature type="transmembrane region" description="Helical" evidence="1">
    <location>
        <begin position="16"/>
        <end position="35"/>
    </location>
</feature>
<dbReference type="Proteomes" id="UP000248961">
    <property type="component" value="Unassembled WGS sequence"/>
</dbReference>
<dbReference type="GeneID" id="37195335"/>
<accession>A0A395HKQ9</accession>
<evidence type="ECO:0000256" key="1">
    <source>
        <dbReference type="SAM" id="Phobius"/>
    </source>
</evidence>
<dbReference type="AlphaFoldDB" id="A0A395HKQ9"/>
<feature type="transmembrane region" description="Helical" evidence="1">
    <location>
        <begin position="56"/>
        <end position="80"/>
    </location>
</feature>
<sequence>MRHCSTIRTSIEQLSYLYSSGMMYFSFTLLAWLGLEKTIGCGGAAESISFSVSLSLSSLLDCDLCGSFCYCLFLFLSSLFPLFSLFNNLFCSLFSSNSIAFVLPCVCVFRNLDKDI</sequence>
<dbReference type="EMBL" id="KZ824350">
    <property type="protein sequence ID" value="RAL06854.1"/>
    <property type="molecule type" value="Genomic_DNA"/>
</dbReference>